<reference evidence="3 4" key="1">
    <citation type="submission" date="2017-05" db="EMBL/GenBank/DDBJ databases">
        <title>The complete genome sequence of Deinococcus ficus isolated from the rhizosphere of the Ficus religiosa L. in Taiwan.</title>
        <authorList>
            <person name="Wu K.-M."/>
            <person name="Liao T.-L."/>
            <person name="Liu Y.-M."/>
            <person name="Young C.-C."/>
            <person name="Tsai S.-F."/>
        </authorList>
    </citation>
    <scope>NUCLEOTIDE SEQUENCE [LARGE SCALE GENOMIC DNA]</scope>
    <source>
        <strain evidence="3 4">CC-FR2-10</strain>
        <plasmid evidence="4">pdfi1</plasmid>
    </source>
</reference>
<dbReference type="InterPro" id="IPR056826">
    <property type="entry name" value="Agd3_CE"/>
</dbReference>
<feature type="domain" description="Agd3 deacetylase" evidence="1">
    <location>
        <begin position="386"/>
        <end position="618"/>
    </location>
</feature>
<feature type="domain" description="Agd3 CBM87" evidence="2">
    <location>
        <begin position="65"/>
        <end position="280"/>
    </location>
</feature>
<dbReference type="EMBL" id="CP021082">
    <property type="protein sequence ID" value="ASN82720.1"/>
    <property type="molecule type" value="Genomic_DNA"/>
</dbReference>
<proteinExistence type="predicted"/>
<dbReference type="KEGG" id="dfc:DFI_16315"/>
<sequence>MEAAPEAGDAPNGQLAARPDTHLQLTAPALPARPALQPLPDYRGPRIPDASLRSMAITTNPNLVKLRMLILTAGMKDYSLGTARDMLEHAGIPFDVVDATVTALTEETLIDPANGAGRYQGVILTSNALLYQGPAGLASALEPNEWSLLWQYEKTYRVRQVALYTYPSYWPEDYGLRSDGTASDSADVTPAGGQTVTAGLRSGAVIPVRDAWNYPASVAPQSEWAGLSSVQPVLVSAGNPARVFAATSVGTDGREKMALTMSHNEFFLHSQLLEDPVVQWVTRGLYLGNYQRYNQLDVDDWFLPNDHYDAATGDIRPDAFRMSARDALAVRDQQTALQSTYDVARAFRFAMVFNGGGANINAPVSCDPAAPSVDPLTSVSRCLAGTFDWVNHTRDHLYMDFISYSGAYQQIANNRNIGSKLGLVMSKRGLVTGDMSGLGYYNPAGDGDKTNYGLEASNTAFLRAAVDANVAYVASNHSVDGQWDPGCSACGVRHPLNRAILLVPRWPTNIFYYATTPEEITASYNRVYGPGGTRAYWDHALSYQEILDKESDLAVSHMLSGAPFPHYMHTANLREHTPGRSVASDWMNAVLTKYSQYSSLTLNTLTWDQLGTFVQRRTSYAKSSTSAVWNRAARTLTITSQNGGTVYLTGLNGNGTKYVSRNIRTWDFSPNQSLTVQTP</sequence>
<evidence type="ECO:0000313" key="3">
    <source>
        <dbReference type="EMBL" id="ASN82720.1"/>
    </source>
</evidence>
<evidence type="ECO:0000259" key="2">
    <source>
        <dbReference type="Pfam" id="PF25116"/>
    </source>
</evidence>
<protein>
    <submittedName>
        <fullName evidence="3">Uncharacterized protein</fullName>
    </submittedName>
</protein>
<gene>
    <name evidence="3" type="ORF">DFI_16315</name>
</gene>
<dbReference type="Pfam" id="PF25116">
    <property type="entry name" value="CBM87_Agd3"/>
    <property type="match status" value="1"/>
</dbReference>
<dbReference type="AlphaFoldDB" id="A0A221T1G7"/>
<dbReference type="InterPro" id="IPR056827">
    <property type="entry name" value="CBM87_Agd3"/>
</dbReference>
<keyword evidence="4" id="KW-1185">Reference proteome</keyword>
<evidence type="ECO:0000313" key="4">
    <source>
        <dbReference type="Proteomes" id="UP000259030"/>
    </source>
</evidence>
<evidence type="ECO:0000259" key="1">
    <source>
        <dbReference type="Pfam" id="PF25115"/>
    </source>
</evidence>
<name>A0A221T1G7_9DEIO</name>
<geneLocation type="plasmid" evidence="4">
    <name>pdfi1</name>
</geneLocation>
<keyword evidence="3" id="KW-0614">Plasmid</keyword>
<dbReference type="Pfam" id="PF25115">
    <property type="entry name" value="Agd3_CE"/>
    <property type="match status" value="1"/>
</dbReference>
<dbReference type="Proteomes" id="UP000259030">
    <property type="component" value="Plasmid pDFI1"/>
</dbReference>
<accession>A0A221T1G7</accession>
<organism evidence="3 4">
    <name type="scientific">Deinococcus ficus</name>
    <dbReference type="NCBI Taxonomy" id="317577"/>
    <lineage>
        <taxon>Bacteria</taxon>
        <taxon>Thermotogati</taxon>
        <taxon>Deinococcota</taxon>
        <taxon>Deinococci</taxon>
        <taxon>Deinococcales</taxon>
        <taxon>Deinococcaceae</taxon>
        <taxon>Deinococcus</taxon>
    </lineage>
</organism>